<dbReference type="Gene3D" id="2.60.120.430">
    <property type="entry name" value="Galactose-binding lectin"/>
    <property type="match status" value="1"/>
</dbReference>
<protein>
    <recommendedName>
        <fullName evidence="2">Malectin domain-containing protein</fullName>
    </recommendedName>
</protein>
<evidence type="ECO:0000259" key="2">
    <source>
        <dbReference type="Pfam" id="PF11721"/>
    </source>
</evidence>
<dbReference type="AlphaFoldDB" id="A0A7J8QYG3"/>
<organism evidence="3 4">
    <name type="scientific">Gossypium davidsonii</name>
    <name type="common">Davidson's cotton</name>
    <name type="synonym">Gossypium klotzschianum subsp. davidsonii</name>
    <dbReference type="NCBI Taxonomy" id="34287"/>
    <lineage>
        <taxon>Eukaryota</taxon>
        <taxon>Viridiplantae</taxon>
        <taxon>Streptophyta</taxon>
        <taxon>Embryophyta</taxon>
        <taxon>Tracheophyta</taxon>
        <taxon>Spermatophyta</taxon>
        <taxon>Magnoliopsida</taxon>
        <taxon>eudicotyledons</taxon>
        <taxon>Gunneridae</taxon>
        <taxon>Pentapetalae</taxon>
        <taxon>rosids</taxon>
        <taxon>malvids</taxon>
        <taxon>Malvales</taxon>
        <taxon>Malvaceae</taxon>
        <taxon>Malvoideae</taxon>
        <taxon>Gossypium</taxon>
    </lineage>
</organism>
<gene>
    <name evidence="3" type="ORF">Godav_018801</name>
</gene>
<evidence type="ECO:0000313" key="4">
    <source>
        <dbReference type="Proteomes" id="UP000593561"/>
    </source>
</evidence>
<keyword evidence="1" id="KW-0732">Signal</keyword>
<evidence type="ECO:0000313" key="3">
    <source>
        <dbReference type="EMBL" id="MBA0606320.1"/>
    </source>
</evidence>
<dbReference type="PANTHER" id="PTHR34081">
    <property type="entry name" value="MALECTIN DOMAIN-CONTAINING PROTEIN"/>
    <property type="match status" value="1"/>
</dbReference>
<dbReference type="InterPro" id="IPR021720">
    <property type="entry name" value="Malectin_dom"/>
</dbReference>
<dbReference type="Pfam" id="PF11721">
    <property type="entry name" value="Malectin"/>
    <property type="match status" value="1"/>
</dbReference>
<feature type="signal peptide" evidence="1">
    <location>
        <begin position="1"/>
        <end position="23"/>
    </location>
</feature>
<feature type="non-terminal residue" evidence="3">
    <location>
        <position position="1"/>
    </location>
</feature>
<keyword evidence="4" id="KW-1185">Reference proteome</keyword>
<feature type="chain" id="PRO_5029660635" description="Malectin domain-containing protein" evidence="1">
    <location>
        <begin position="24"/>
        <end position="245"/>
    </location>
</feature>
<dbReference type="EMBL" id="JABFAC010000002">
    <property type="protein sequence ID" value="MBA0606320.1"/>
    <property type="molecule type" value="Genomic_DNA"/>
</dbReference>
<accession>A0A7J8QYG3</accession>
<dbReference type="FunFam" id="2.60.120.430:FF:000004">
    <property type="entry name" value="Putative leucine-rich repeat receptor-like serine/threonine-protein kinase"/>
    <property type="match status" value="1"/>
</dbReference>
<name>A0A7J8QYG3_GOSDV</name>
<evidence type="ECO:0000256" key="1">
    <source>
        <dbReference type="SAM" id="SignalP"/>
    </source>
</evidence>
<sequence length="245" mass="27126">MAISLWLNFPAILIELWFHYTSALHSFYVNCGGKEETINNITYEADPDKVGTSTFYRSTTHWAFSSSDIFLDDHTEEDALVLENKQLSSSIGQLYSNARLSPSSLTYYAFCLHNATYNVSLHFTEIQFTDGKNYSSLGRRIFDVYIQGKRELKDFNIKDEAGGAGKPILKNFTANVSDGTLEIRLQWTGKGTTVIPMRGVYGPLISAISVFDPVYKPQSESRGGISAVAKVGIVAAAAFATFLLV</sequence>
<dbReference type="Proteomes" id="UP000593561">
    <property type="component" value="Unassembled WGS sequence"/>
</dbReference>
<comment type="caution">
    <text evidence="3">The sequence shown here is derived from an EMBL/GenBank/DDBJ whole genome shotgun (WGS) entry which is preliminary data.</text>
</comment>
<proteinExistence type="predicted"/>
<reference evidence="3 4" key="1">
    <citation type="journal article" date="2019" name="Genome Biol. Evol.">
        <title>Insights into the evolution of the New World diploid cottons (Gossypium, subgenus Houzingenia) based on genome sequencing.</title>
        <authorList>
            <person name="Grover C.E."/>
            <person name="Arick M.A. 2nd"/>
            <person name="Thrash A."/>
            <person name="Conover J.L."/>
            <person name="Sanders W.S."/>
            <person name="Peterson D.G."/>
            <person name="Frelichowski J.E."/>
            <person name="Scheffler J.A."/>
            <person name="Scheffler B.E."/>
            <person name="Wendel J.F."/>
        </authorList>
    </citation>
    <scope>NUCLEOTIDE SEQUENCE [LARGE SCALE GENOMIC DNA]</scope>
    <source>
        <strain evidence="3">27</strain>
        <tissue evidence="3">Leaf</tissue>
    </source>
</reference>
<feature type="domain" description="Malectin" evidence="2">
    <location>
        <begin position="27"/>
        <end position="208"/>
    </location>
</feature>
<dbReference type="PANTHER" id="PTHR34081:SF1">
    <property type="entry name" value="MALECTIN, LEUCINE-RICH REPEAT DOMAIN, L DOMAIN-LIKE PROTEIN-RELATED"/>
    <property type="match status" value="1"/>
</dbReference>